<evidence type="ECO:0000313" key="2">
    <source>
        <dbReference type="Proteomes" id="UP000054549"/>
    </source>
</evidence>
<dbReference type="InParanoid" id="A0A0C2X7D5"/>
<sequence>MDNTRATRLEKLFTKILGGSNPVPANQKDLFIDAICAQDDKVLCISRLVASNNGIPSICAALLYDFSDTFANNQATNLLKYFMAPEIEGVGSGLYLEKILVGIVTPPIFWEALRSAFDRKCLGAEAETCFAWLMYKLISFQTS</sequence>
<name>A0A0C2X7D5_AMAMK</name>
<proteinExistence type="predicted"/>
<reference evidence="1 2" key="1">
    <citation type="submission" date="2014-04" db="EMBL/GenBank/DDBJ databases">
        <title>Evolutionary Origins and Diversification of the Mycorrhizal Mutualists.</title>
        <authorList>
            <consortium name="DOE Joint Genome Institute"/>
            <consortium name="Mycorrhizal Genomics Consortium"/>
            <person name="Kohler A."/>
            <person name="Kuo A."/>
            <person name="Nagy L.G."/>
            <person name="Floudas D."/>
            <person name="Copeland A."/>
            <person name="Barry K.W."/>
            <person name="Cichocki N."/>
            <person name="Veneault-Fourrey C."/>
            <person name="LaButti K."/>
            <person name="Lindquist E.A."/>
            <person name="Lipzen A."/>
            <person name="Lundell T."/>
            <person name="Morin E."/>
            <person name="Murat C."/>
            <person name="Riley R."/>
            <person name="Ohm R."/>
            <person name="Sun H."/>
            <person name="Tunlid A."/>
            <person name="Henrissat B."/>
            <person name="Grigoriev I.V."/>
            <person name="Hibbett D.S."/>
            <person name="Martin F."/>
        </authorList>
    </citation>
    <scope>NUCLEOTIDE SEQUENCE [LARGE SCALE GENOMIC DNA]</scope>
    <source>
        <strain evidence="1 2">Koide BX008</strain>
    </source>
</reference>
<feature type="non-terminal residue" evidence="1">
    <location>
        <position position="143"/>
    </location>
</feature>
<accession>A0A0C2X7D5</accession>
<evidence type="ECO:0000313" key="1">
    <source>
        <dbReference type="EMBL" id="KIL64658.1"/>
    </source>
</evidence>
<gene>
    <name evidence="1" type="ORF">M378DRAFT_24508</name>
</gene>
<dbReference type="AlphaFoldDB" id="A0A0C2X7D5"/>
<dbReference type="HOGENOM" id="CLU_1810694_0_0_1"/>
<dbReference type="EMBL" id="KN818248">
    <property type="protein sequence ID" value="KIL64658.1"/>
    <property type="molecule type" value="Genomic_DNA"/>
</dbReference>
<dbReference type="Proteomes" id="UP000054549">
    <property type="component" value="Unassembled WGS sequence"/>
</dbReference>
<dbReference type="STRING" id="946122.A0A0C2X7D5"/>
<keyword evidence="2" id="KW-1185">Reference proteome</keyword>
<organism evidence="1 2">
    <name type="scientific">Amanita muscaria (strain Koide BX008)</name>
    <dbReference type="NCBI Taxonomy" id="946122"/>
    <lineage>
        <taxon>Eukaryota</taxon>
        <taxon>Fungi</taxon>
        <taxon>Dikarya</taxon>
        <taxon>Basidiomycota</taxon>
        <taxon>Agaricomycotina</taxon>
        <taxon>Agaricomycetes</taxon>
        <taxon>Agaricomycetidae</taxon>
        <taxon>Agaricales</taxon>
        <taxon>Pluteineae</taxon>
        <taxon>Amanitaceae</taxon>
        <taxon>Amanita</taxon>
    </lineage>
</organism>
<protein>
    <submittedName>
        <fullName evidence="1">Uncharacterized protein</fullName>
    </submittedName>
</protein>